<dbReference type="PROSITE" id="PS50262">
    <property type="entry name" value="G_PROTEIN_RECEP_F1_2"/>
    <property type="match status" value="1"/>
</dbReference>
<keyword evidence="4 8" id="KW-1133">Transmembrane helix</keyword>
<evidence type="ECO:0000256" key="7">
    <source>
        <dbReference type="SAM" id="MobiDB-lite"/>
    </source>
</evidence>
<feature type="compositionally biased region" description="Acidic residues" evidence="7">
    <location>
        <begin position="10"/>
        <end position="24"/>
    </location>
</feature>
<evidence type="ECO:0000313" key="9">
    <source>
        <dbReference type="EMBL" id="CAH1798203.1"/>
    </source>
</evidence>
<dbReference type="InterPro" id="IPR000276">
    <property type="entry name" value="GPCR_Rhodpsn"/>
</dbReference>
<evidence type="ECO:0000256" key="1">
    <source>
        <dbReference type="ARBA" id="ARBA00004651"/>
    </source>
</evidence>
<name>A0A8J1TDX2_OWEFU</name>
<feature type="transmembrane region" description="Helical" evidence="8">
    <location>
        <begin position="55"/>
        <end position="80"/>
    </location>
</feature>
<keyword evidence="2" id="KW-1003">Cell membrane</keyword>
<dbReference type="PRINTS" id="PR00237">
    <property type="entry name" value="GPCRRHODOPSN"/>
</dbReference>
<comment type="subcellular location">
    <subcellularLocation>
        <location evidence="1">Cell membrane</location>
        <topology evidence="1">Multi-pass membrane protein</topology>
    </subcellularLocation>
</comment>
<protein>
    <submittedName>
        <fullName evidence="9">Uncharacterized protein</fullName>
    </submittedName>
</protein>
<feature type="region of interest" description="Disordered" evidence="7">
    <location>
        <begin position="1"/>
        <end position="46"/>
    </location>
</feature>
<evidence type="ECO:0000256" key="5">
    <source>
        <dbReference type="ARBA" id="ARBA00023136"/>
    </source>
</evidence>
<dbReference type="Proteomes" id="UP000749559">
    <property type="component" value="Unassembled WGS sequence"/>
</dbReference>
<evidence type="ECO:0000313" key="10">
    <source>
        <dbReference type="Proteomes" id="UP000749559"/>
    </source>
</evidence>
<dbReference type="InterPro" id="IPR017452">
    <property type="entry name" value="GPCR_Rhodpsn_7TM"/>
</dbReference>
<evidence type="ECO:0000256" key="3">
    <source>
        <dbReference type="ARBA" id="ARBA00022692"/>
    </source>
</evidence>
<dbReference type="AlphaFoldDB" id="A0A8J1TDX2"/>
<sequence>MSVSTPEYEPISETEPYPEVESSPEVEPSPEVTNFPEPEPEAEGFSSNGGFNSQALFITLYSLVILLIVLGNLCVVITICSNRKLRQKTTNLLLLSLVISRLMIGIFVVPARIAGQFSEEYLGSPLCKLCHFCAQISSSSSVFSIVAIALVKYREVVLTDLPPLTLKQCRMIIIGLWILGLLYSIRALFVFDLVEEIIEQPNDKSIIFITCNVGHEYKLLSRVFMIADFFTMFLIPFILIIGSYAKVLQKLNAKKNSDNEDKTINNAIHMLIALVILFIACNLPGYVLKLCIHWGSGYFVGSTVVSDVMYIITYSNSWFNIIVYLRYREDIRSAFLQMLKCPSSICCSNGCTCGERVSPVKRNSKSKDDQMVKYSSDFPRKKNSVELKRHDDTIVALEF</sequence>
<feature type="transmembrane region" description="Helical" evidence="8">
    <location>
        <begin position="266"/>
        <end position="288"/>
    </location>
</feature>
<dbReference type="SUPFAM" id="SSF81321">
    <property type="entry name" value="Family A G protein-coupled receptor-like"/>
    <property type="match status" value="1"/>
</dbReference>
<proteinExistence type="predicted"/>
<comment type="caution">
    <text evidence="9">The sequence shown here is derived from an EMBL/GenBank/DDBJ whole genome shotgun (WGS) entry which is preliminary data.</text>
</comment>
<evidence type="ECO:0000256" key="6">
    <source>
        <dbReference type="ARBA" id="ARBA00023170"/>
    </source>
</evidence>
<dbReference type="GO" id="GO:0005886">
    <property type="term" value="C:plasma membrane"/>
    <property type="evidence" value="ECO:0007669"/>
    <property type="project" value="UniProtKB-SubCell"/>
</dbReference>
<dbReference type="PANTHER" id="PTHR24241">
    <property type="entry name" value="NEUROPEPTIDE RECEPTOR-RELATED G-PROTEIN COUPLED RECEPTOR"/>
    <property type="match status" value="1"/>
</dbReference>
<dbReference type="Gene3D" id="1.20.1070.10">
    <property type="entry name" value="Rhodopsin 7-helix transmembrane proteins"/>
    <property type="match status" value="1"/>
</dbReference>
<reference evidence="9" key="1">
    <citation type="submission" date="2022-03" db="EMBL/GenBank/DDBJ databases">
        <authorList>
            <person name="Martin C."/>
        </authorList>
    </citation>
    <scope>NUCLEOTIDE SEQUENCE</scope>
</reference>
<keyword evidence="6" id="KW-0675">Receptor</keyword>
<dbReference type="CDD" id="cd00637">
    <property type="entry name" value="7tm_classA_rhodopsin-like"/>
    <property type="match status" value="1"/>
</dbReference>
<dbReference type="OrthoDB" id="6325838at2759"/>
<feature type="transmembrane region" description="Helical" evidence="8">
    <location>
        <begin position="308"/>
        <end position="327"/>
    </location>
</feature>
<feature type="transmembrane region" description="Helical" evidence="8">
    <location>
        <begin position="223"/>
        <end position="245"/>
    </location>
</feature>
<keyword evidence="3 8" id="KW-0812">Transmembrane</keyword>
<evidence type="ECO:0000256" key="8">
    <source>
        <dbReference type="SAM" id="Phobius"/>
    </source>
</evidence>
<organism evidence="9 10">
    <name type="scientific">Owenia fusiformis</name>
    <name type="common">Polychaete worm</name>
    <dbReference type="NCBI Taxonomy" id="6347"/>
    <lineage>
        <taxon>Eukaryota</taxon>
        <taxon>Metazoa</taxon>
        <taxon>Spiralia</taxon>
        <taxon>Lophotrochozoa</taxon>
        <taxon>Annelida</taxon>
        <taxon>Polychaeta</taxon>
        <taxon>Sedentaria</taxon>
        <taxon>Canalipalpata</taxon>
        <taxon>Sabellida</taxon>
        <taxon>Oweniida</taxon>
        <taxon>Oweniidae</taxon>
        <taxon>Owenia</taxon>
    </lineage>
</organism>
<accession>A0A8J1TDX2</accession>
<keyword evidence="5 8" id="KW-0472">Membrane</keyword>
<dbReference type="GO" id="GO:0004930">
    <property type="term" value="F:G protein-coupled receptor activity"/>
    <property type="evidence" value="ECO:0007669"/>
    <property type="project" value="InterPro"/>
</dbReference>
<keyword evidence="10" id="KW-1185">Reference proteome</keyword>
<dbReference type="EMBL" id="CAIIXF020000011">
    <property type="protein sequence ID" value="CAH1798203.1"/>
    <property type="molecule type" value="Genomic_DNA"/>
</dbReference>
<feature type="transmembrane region" description="Helical" evidence="8">
    <location>
        <begin position="134"/>
        <end position="151"/>
    </location>
</feature>
<feature type="transmembrane region" description="Helical" evidence="8">
    <location>
        <begin position="172"/>
        <end position="191"/>
    </location>
</feature>
<feature type="transmembrane region" description="Helical" evidence="8">
    <location>
        <begin position="92"/>
        <end position="114"/>
    </location>
</feature>
<gene>
    <name evidence="9" type="ORF">OFUS_LOCUS22369</name>
</gene>
<dbReference type="Pfam" id="PF00001">
    <property type="entry name" value="7tm_1"/>
    <property type="match status" value="1"/>
</dbReference>
<evidence type="ECO:0000256" key="4">
    <source>
        <dbReference type="ARBA" id="ARBA00022989"/>
    </source>
</evidence>
<evidence type="ECO:0000256" key="2">
    <source>
        <dbReference type="ARBA" id="ARBA00022475"/>
    </source>
</evidence>